<feature type="coiled-coil region" evidence="1">
    <location>
        <begin position="9"/>
        <end position="36"/>
    </location>
</feature>
<dbReference type="RefSeq" id="WP_102287117.1">
    <property type="nucleotide sequence ID" value="NZ_JBKUNB010000015.1"/>
</dbReference>
<dbReference type="AlphaFoldDB" id="A0A3E3HV79"/>
<evidence type="ECO:0000313" key="2">
    <source>
        <dbReference type="EMBL" id="RGE55730.1"/>
    </source>
</evidence>
<evidence type="ECO:0000313" key="3">
    <source>
        <dbReference type="Proteomes" id="UP000260812"/>
    </source>
</evidence>
<reference evidence="2" key="1">
    <citation type="submission" date="2018-08" db="EMBL/GenBank/DDBJ databases">
        <title>A genome reference for cultivated species of the human gut microbiota.</title>
        <authorList>
            <person name="Zou Y."/>
            <person name="Xue W."/>
            <person name="Luo G."/>
        </authorList>
    </citation>
    <scope>NUCLEOTIDE SEQUENCE [LARGE SCALE GENOMIC DNA]</scope>
    <source>
        <strain evidence="2">TF05-5AC</strain>
    </source>
</reference>
<dbReference type="Proteomes" id="UP000260812">
    <property type="component" value="Unassembled WGS sequence"/>
</dbReference>
<organism evidence="2 3">
    <name type="scientific">Eisenbergiella massiliensis</name>
    <dbReference type="NCBI Taxonomy" id="1720294"/>
    <lineage>
        <taxon>Bacteria</taxon>
        <taxon>Bacillati</taxon>
        <taxon>Bacillota</taxon>
        <taxon>Clostridia</taxon>
        <taxon>Lachnospirales</taxon>
        <taxon>Lachnospiraceae</taxon>
        <taxon>Eisenbergiella</taxon>
    </lineage>
</organism>
<proteinExistence type="predicted"/>
<keyword evidence="3" id="KW-1185">Reference proteome</keyword>
<dbReference type="EMBL" id="QVLV01000038">
    <property type="protein sequence ID" value="RGE55730.1"/>
    <property type="molecule type" value="Genomic_DNA"/>
</dbReference>
<name>A0A3E3HV79_9FIRM</name>
<evidence type="ECO:0000256" key="1">
    <source>
        <dbReference type="SAM" id="Coils"/>
    </source>
</evidence>
<gene>
    <name evidence="2" type="ORF">DXC51_27915</name>
</gene>
<comment type="caution">
    <text evidence="2">The sequence shown here is derived from an EMBL/GenBank/DDBJ whole genome shotgun (WGS) entry which is preliminary data.</text>
</comment>
<protein>
    <submittedName>
        <fullName evidence="2">RNA polymerase subunit sigma-70</fullName>
    </submittedName>
</protein>
<keyword evidence="1" id="KW-0175">Coiled coil</keyword>
<sequence>MDKHILSQYIDACEVIKDTEKEISNLKKKRKTIIQTNVKGSNPNFPYQEQHFKIQGTAFTYGEDSYLRFEENLLKQQQENAEKLKLNVEQWMVTIPMRMQRIVRYKFFDKNSWGEVAARIGGKATADSVRMEFNNFMGEK</sequence>
<accession>A0A3E3HV79</accession>
<dbReference type="GeneID" id="97990577"/>
<feature type="coiled-coil region" evidence="1">
    <location>
        <begin position="67"/>
        <end position="94"/>
    </location>
</feature>